<gene>
    <name evidence="3" type="ORF">B1B_07914</name>
</gene>
<dbReference type="PANTHER" id="PTHR11908">
    <property type="entry name" value="XANTHINE DEHYDROGENASE"/>
    <property type="match status" value="1"/>
</dbReference>
<reference evidence="3" key="1">
    <citation type="submission" date="2013-08" db="EMBL/GenBank/DDBJ databases">
        <authorList>
            <person name="Mendez C."/>
            <person name="Richter M."/>
            <person name="Ferrer M."/>
            <person name="Sanchez J."/>
        </authorList>
    </citation>
    <scope>NUCLEOTIDE SEQUENCE</scope>
</reference>
<accession>T1C1S5</accession>
<reference evidence="3" key="2">
    <citation type="journal article" date="2014" name="ISME J.">
        <title>Microbial stratification in low pH oxic and suboxic macroscopic growths along an acid mine drainage.</title>
        <authorList>
            <person name="Mendez-Garcia C."/>
            <person name="Mesa V."/>
            <person name="Sprenger R.R."/>
            <person name="Richter M."/>
            <person name="Diez M.S."/>
            <person name="Solano J."/>
            <person name="Bargiela R."/>
            <person name="Golyshina O.V."/>
            <person name="Manteca A."/>
            <person name="Ramos J.L."/>
            <person name="Gallego J.R."/>
            <person name="Llorente I."/>
            <person name="Martins Dos Santos V.A."/>
            <person name="Jensen O.N."/>
            <person name="Pelaez A.I."/>
            <person name="Sanchez J."/>
            <person name="Ferrer M."/>
        </authorList>
    </citation>
    <scope>NUCLEOTIDE SEQUENCE</scope>
</reference>
<evidence type="ECO:0000313" key="3">
    <source>
        <dbReference type="EMBL" id="EQD60065.1"/>
    </source>
</evidence>
<sequence>MIQIGEREIGSGSVIAGLAAVAVRALGLPRERIRVEYQSTAEAPFDSGVFGSRTVAVLGRAIEAAAAEARATLAERLGAPGPAILSVEGNRIQVRAGDVRRPLIDLLTPDERGAGALVVVGKHYGRSGAIDERLVRDGTFHGYTDFTGAVHVAEVAVDRATGGIRVVRCAAFQDVGTLLDPSAARAQVEGGVAMGLGTALTEEAIWSEDGRLLNPGLLDYRIPTLGEVPPIEVEFVEGFLGAGPYGAKGLGEPPIVPVPAAVAIALREACGAHTTELPMTAERTARALKLL</sequence>
<dbReference type="SUPFAM" id="SSF56003">
    <property type="entry name" value="Molybdenum cofactor-binding domain"/>
    <property type="match status" value="1"/>
</dbReference>
<dbReference type="GO" id="GO:0016491">
    <property type="term" value="F:oxidoreductase activity"/>
    <property type="evidence" value="ECO:0007669"/>
    <property type="project" value="InterPro"/>
</dbReference>
<protein>
    <submittedName>
        <fullName evidence="3">Aldehyde oxidase and xanthine dehydrogenase, molybdopterin binding protein</fullName>
    </submittedName>
</protein>
<dbReference type="EMBL" id="AUZY01005084">
    <property type="protein sequence ID" value="EQD60065.1"/>
    <property type="molecule type" value="Genomic_DNA"/>
</dbReference>
<evidence type="ECO:0000259" key="2">
    <source>
        <dbReference type="Pfam" id="PF20256"/>
    </source>
</evidence>
<proteinExistence type="predicted"/>
<dbReference type="InterPro" id="IPR037165">
    <property type="entry name" value="AldOxase/xan_DH_Mopterin-bd_sf"/>
</dbReference>
<name>T1C1S5_9ZZZZ</name>
<keyword evidence="1" id="KW-0500">Molybdenum</keyword>
<dbReference type="AlphaFoldDB" id="T1C1S5"/>
<feature type="domain" description="Aldehyde oxidase/xanthine dehydrogenase second molybdopterin binding" evidence="2">
    <location>
        <begin position="2"/>
        <end position="229"/>
    </location>
</feature>
<comment type="caution">
    <text evidence="3">The sequence shown here is derived from an EMBL/GenBank/DDBJ whole genome shotgun (WGS) entry which is preliminary data.</text>
</comment>
<dbReference type="Pfam" id="PF20256">
    <property type="entry name" value="MoCoBD_2"/>
    <property type="match status" value="1"/>
</dbReference>
<dbReference type="Gene3D" id="3.30.365.10">
    <property type="entry name" value="Aldehyde oxidase/xanthine dehydrogenase, molybdopterin binding domain"/>
    <property type="match status" value="2"/>
</dbReference>
<dbReference type="InterPro" id="IPR046867">
    <property type="entry name" value="AldOxase/xan_DH_MoCoBD2"/>
</dbReference>
<dbReference type="GO" id="GO:0005506">
    <property type="term" value="F:iron ion binding"/>
    <property type="evidence" value="ECO:0007669"/>
    <property type="project" value="InterPro"/>
</dbReference>
<dbReference type="PANTHER" id="PTHR11908:SF132">
    <property type="entry name" value="ALDEHYDE OXIDASE 1-RELATED"/>
    <property type="match status" value="1"/>
</dbReference>
<dbReference type="InterPro" id="IPR016208">
    <property type="entry name" value="Ald_Oxase/xanthine_DH-like"/>
</dbReference>
<organism evidence="3">
    <name type="scientific">mine drainage metagenome</name>
    <dbReference type="NCBI Taxonomy" id="410659"/>
    <lineage>
        <taxon>unclassified sequences</taxon>
        <taxon>metagenomes</taxon>
        <taxon>ecological metagenomes</taxon>
    </lineage>
</organism>
<evidence type="ECO:0000256" key="1">
    <source>
        <dbReference type="ARBA" id="ARBA00022505"/>
    </source>
</evidence>